<protein>
    <submittedName>
        <fullName evidence="1">Uncharacterized protein</fullName>
    </submittedName>
</protein>
<dbReference type="AlphaFoldDB" id="A0AAJ0FD78"/>
<evidence type="ECO:0000313" key="2">
    <source>
        <dbReference type="Proteomes" id="UP001244011"/>
    </source>
</evidence>
<dbReference type="GeneID" id="85313852"/>
<evidence type="ECO:0000313" key="1">
    <source>
        <dbReference type="EMBL" id="KAK1764321.1"/>
    </source>
</evidence>
<organism evidence="1 2">
    <name type="scientific">Phialemonium atrogriseum</name>
    <dbReference type="NCBI Taxonomy" id="1093897"/>
    <lineage>
        <taxon>Eukaryota</taxon>
        <taxon>Fungi</taxon>
        <taxon>Dikarya</taxon>
        <taxon>Ascomycota</taxon>
        <taxon>Pezizomycotina</taxon>
        <taxon>Sordariomycetes</taxon>
        <taxon>Sordariomycetidae</taxon>
        <taxon>Cephalothecales</taxon>
        <taxon>Cephalothecaceae</taxon>
        <taxon>Phialemonium</taxon>
    </lineage>
</organism>
<gene>
    <name evidence="1" type="ORF">QBC33DRAFT_572703</name>
</gene>
<dbReference type="Proteomes" id="UP001244011">
    <property type="component" value="Unassembled WGS sequence"/>
</dbReference>
<reference evidence="1" key="1">
    <citation type="submission" date="2023-06" db="EMBL/GenBank/DDBJ databases">
        <title>Genome-scale phylogeny and comparative genomics of the fungal order Sordariales.</title>
        <authorList>
            <consortium name="Lawrence Berkeley National Laboratory"/>
            <person name="Hensen N."/>
            <person name="Bonometti L."/>
            <person name="Westerberg I."/>
            <person name="Brannstrom I.O."/>
            <person name="Guillou S."/>
            <person name="Cros-Aarteil S."/>
            <person name="Calhoun S."/>
            <person name="Haridas S."/>
            <person name="Kuo A."/>
            <person name="Mondo S."/>
            <person name="Pangilinan J."/>
            <person name="Riley R."/>
            <person name="Labutti K."/>
            <person name="Andreopoulos B."/>
            <person name="Lipzen A."/>
            <person name="Chen C."/>
            <person name="Yanf M."/>
            <person name="Daum C."/>
            <person name="Ng V."/>
            <person name="Clum A."/>
            <person name="Steindorff A."/>
            <person name="Ohm R."/>
            <person name="Martin F."/>
            <person name="Silar P."/>
            <person name="Natvig D."/>
            <person name="Lalanne C."/>
            <person name="Gautier V."/>
            <person name="Ament-Velasquez S.L."/>
            <person name="Kruys A."/>
            <person name="Hutchinson M.I."/>
            <person name="Powell A.J."/>
            <person name="Barry K."/>
            <person name="Miller A.N."/>
            <person name="Grigoriev I.V."/>
            <person name="Debuchy R."/>
            <person name="Gladieux P."/>
            <person name="Thoren M.H."/>
            <person name="Johannesson H."/>
        </authorList>
    </citation>
    <scope>NUCLEOTIDE SEQUENCE</scope>
    <source>
        <strain evidence="1">8032-3</strain>
    </source>
</reference>
<dbReference type="RefSeq" id="XP_060280534.1">
    <property type="nucleotide sequence ID" value="XM_060430665.1"/>
</dbReference>
<proteinExistence type="predicted"/>
<keyword evidence="2" id="KW-1185">Reference proteome</keyword>
<accession>A0AAJ0FD78</accession>
<sequence>MPDFKVFATLGKHPIAQQKRLDRLWHLVGVFRVGWSNVDCSSNRPVTLMVIVRTDAVVDARLAQGAATRCHEILLKRGLEDIAVEVA</sequence>
<name>A0AAJ0FD78_9PEZI</name>
<comment type="caution">
    <text evidence="1">The sequence shown here is derived from an EMBL/GenBank/DDBJ whole genome shotgun (WGS) entry which is preliminary data.</text>
</comment>
<dbReference type="EMBL" id="MU839021">
    <property type="protein sequence ID" value="KAK1764321.1"/>
    <property type="molecule type" value="Genomic_DNA"/>
</dbReference>